<protein>
    <submittedName>
        <fullName evidence="1">Uncharacterized protein</fullName>
    </submittedName>
</protein>
<reference evidence="1" key="1">
    <citation type="journal article" date="2014" name="Front. Microbiol.">
        <title>High frequency of phylogenetically diverse reductive dehalogenase-homologous genes in deep subseafloor sedimentary metagenomes.</title>
        <authorList>
            <person name="Kawai M."/>
            <person name="Futagami T."/>
            <person name="Toyoda A."/>
            <person name="Takaki Y."/>
            <person name="Nishi S."/>
            <person name="Hori S."/>
            <person name="Arai W."/>
            <person name="Tsubouchi T."/>
            <person name="Morono Y."/>
            <person name="Uchiyama I."/>
            <person name="Ito T."/>
            <person name="Fujiyama A."/>
            <person name="Inagaki F."/>
            <person name="Takami H."/>
        </authorList>
    </citation>
    <scope>NUCLEOTIDE SEQUENCE</scope>
    <source>
        <strain evidence="1">Expedition CK06-06</strain>
    </source>
</reference>
<proteinExistence type="predicted"/>
<dbReference type="AlphaFoldDB" id="X0YGI1"/>
<accession>X0YGI1</accession>
<dbReference type="EMBL" id="BART01005901">
    <property type="protein sequence ID" value="GAG54975.1"/>
    <property type="molecule type" value="Genomic_DNA"/>
</dbReference>
<name>X0YGI1_9ZZZZ</name>
<feature type="non-terminal residue" evidence="1">
    <location>
        <position position="116"/>
    </location>
</feature>
<sequence length="116" mass="12316">MATKTFEDYFASKGQLPGEELITGDEALVLRSSTVFRGAPDINNALSNMQGNALVTTINTVNVWEQINGVMADAGSTATFTFAANQYTYIGVNQIGADTIRASVSLLSAADAQYQV</sequence>
<evidence type="ECO:0000313" key="1">
    <source>
        <dbReference type="EMBL" id="GAG54975.1"/>
    </source>
</evidence>
<gene>
    <name evidence="1" type="ORF">S01H4_13384</name>
</gene>
<organism evidence="1">
    <name type="scientific">marine sediment metagenome</name>
    <dbReference type="NCBI Taxonomy" id="412755"/>
    <lineage>
        <taxon>unclassified sequences</taxon>
        <taxon>metagenomes</taxon>
        <taxon>ecological metagenomes</taxon>
    </lineage>
</organism>
<comment type="caution">
    <text evidence="1">The sequence shown here is derived from an EMBL/GenBank/DDBJ whole genome shotgun (WGS) entry which is preliminary data.</text>
</comment>